<dbReference type="GO" id="GO:0005759">
    <property type="term" value="C:mitochondrial matrix"/>
    <property type="evidence" value="ECO:0007669"/>
    <property type="project" value="UniProtKB-SubCell"/>
</dbReference>
<keyword evidence="6" id="KW-1185">Reference proteome</keyword>
<comment type="caution">
    <text evidence="5">The sequence shown here is derived from an EMBL/GenBank/DDBJ whole genome shotgun (WGS) entry which is preliminary data.</text>
</comment>
<keyword evidence="3 4" id="KW-0143">Chaperone</keyword>
<comment type="similarity">
    <text evidence="4">Belongs to the SDHAF2 family.</text>
</comment>
<accession>A0A642UW15</accession>
<dbReference type="RefSeq" id="XP_034014163.1">
    <property type="nucleotide sequence ID" value="XM_034153531.1"/>
</dbReference>
<comment type="subunit">
    <text evidence="4">Interacts with the flavoprotein subunit within the SDH catalytic dimer.</text>
</comment>
<dbReference type="PANTHER" id="PTHR12469:SF2">
    <property type="entry name" value="SUCCINATE DEHYDROGENASE ASSEMBLY FACTOR 2, MITOCHONDRIAL"/>
    <property type="match status" value="1"/>
</dbReference>
<dbReference type="OrthoDB" id="284292at2759"/>
<dbReference type="VEuPathDB" id="FungiDB:DIURU_001031"/>
<evidence type="ECO:0000313" key="5">
    <source>
        <dbReference type="EMBL" id="KAA8906453.1"/>
    </source>
</evidence>
<dbReference type="GO" id="GO:0034553">
    <property type="term" value="P:mitochondrial respiratory chain complex II assembly"/>
    <property type="evidence" value="ECO:0007669"/>
    <property type="project" value="TreeGrafter"/>
</dbReference>
<evidence type="ECO:0000313" key="6">
    <source>
        <dbReference type="Proteomes" id="UP000449547"/>
    </source>
</evidence>
<dbReference type="EMBL" id="SWFT01000034">
    <property type="protein sequence ID" value="KAA8906453.1"/>
    <property type="molecule type" value="Genomic_DNA"/>
</dbReference>
<name>A0A642UW15_DIURU</name>
<reference evidence="5 6" key="1">
    <citation type="submission" date="2019-07" db="EMBL/GenBank/DDBJ databases">
        <title>Genome assembly of two rare yeast pathogens: Diutina rugosa and Trichomonascus ciferrii.</title>
        <authorList>
            <person name="Mixao V."/>
            <person name="Saus E."/>
            <person name="Hansen A."/>
            <person name="Lass-Flor C."/>
            <person name="Gabaldon T."/>
        </authorList>
    </citation>
    <scope>NUCLEOTIDE SEQUENCE [LARGE SCALE GENOMIC DNA]</scope>
    <source>
        <strain evidence="5 6">CBS 613</strain>
    </source>
</reference>
<gene>
    <name evidence="5" type="ORF">DIURU_001031</name>
</gene>
<dbReference type="Gene3D" id="1.10.150.250">
    <property type="entry name" value="Flavinator of succinate dehydrogenase"/>
    <property type="match status" value="1"/>
</dbReference>
<dbReference type="OMA" id="YGKPQNP"/>
<evidence type="ECO:0000256" key="3">
    <source>
        <dbReference type="ARBA" id="ARBA00023186"/>
    </source>
</evidence>
<keyword evidence="2 4" id="KW-0496">Mitochondrion</keyword>
<comment type="function">
    <text evidence="4">Plays an essential role in the assembly of succinate dehydrogenase (SDH), an enzyme complex (also referred to as respiratory complex II) that is a component of both the tricarboxylic acid (TCA) cycle and the mitochondrial electron transport chain, and which couples the oxidation of succinate to fumarate with the reduction of ubiquinone (coenzyme Q) to ubiquinol. Required for flavinylation (covalent attachment of FAD) of the flavoprotein subunit of the SDH catalytic dimer.</text>
</comment>
<comment type="subcellular location">
    <subcellularLocation>
        <location evidence="1 4">Mitochondrion matrix</location>
    </subcellularLocation>
</comment>
<dbReference type="InterPro" id="IPR036714">
    <property type="entry name" value="SDH_sf"/>
</dbReference>
<evidence type="ECO:0000256" key="4">
    <source>
        <dbReference type="HAMAP-Rule" id="MF_03057"/>
    </source>
</evidence>
<dbReference type="Proteomes" id="UP000449547">
    <property type="component" value="Unassembled WGS sequence"/>
</dbReference>
<evidence type="ECO:0000256" key="2">
    <source>
        <dbReference type="ARBA" id="ARBA00023128"/>
    </source>
</evidence>
<sequence length="147" mass="17577">MSSRITTRLLSRSARTMKNYGKPQNPPVDPEVKLKIMPIERKGETIDVKRARLIYQSRKRGILESDLLLSRFAKKYLHEFNEAELDEFDKLLDEADWDIYYWATKNYDVTPLPEKWQQSKILKMLQEDATNKDREILRMPELHDHKK</sequence>
<dbReference type="HAMAP" id="MF_03057">
    <property type="entry name" value="SDHAF2"/>
    <property type="match status" value="1"/>
</dbReference>
<evidence type="ECO:0000256" key="1">
    <source>
        <dbReference type="ARBA" id="ARBA00004305"/>
    </source>
</evidence>
<dbReference type="Pfam" id="PF03937">
    <property type="entry name" value="Sdh5"/>
    <property type="match status" value="1"/>
</dbReference>
<protein>
    <recommendedName>
        <fullName evidence="4">Succinate dehydrogenase assembly factor 2, mitochondrial</fullName>
        <shortName evidence="4">SDH assembly factor 2</shortName>
        <shortName evidence="4">SDHAF2</shortName>
    </recommendedName>
</protein>
<dbReference type="InterPro" id="IPR028882">
    <property type="entry name" value="SDHAF2"/>
</dbReference>
<dbReference type="InterPro" id="IPR005631">
    <property type="entry name" value="SDH"/>
</dbReference>
<dbReference type="FunFam" id="1.10.150.250:FF:000002">
    <property type="entry name" value="Succinate dehydrogenase assembly factor 2, mitochondrial"/>
    <property type="match status" value="1"/>
</dbReference>
<dbReference type="PANTHER" id="PTHR12469">
    <property type="entry name" value="PROTEIN EMI5 HOMOLOG, MITOCHONDRIAL"/>
    <property type="match status" value="1"/>
</dbReference>
<proteinExistence type="inferred from homology"/>
<dbReference type="SUPFAM" id="SSF109910">
    <property type="entry name" value="YgfY-like"/>
    <property type="match status" value="1"/>
</dbReference>
<dbReference type="GO" id="GO:0006121">
    <property type="term" value="P:mitochondrial electron transport, succinate to ubiquinone"/>
    <property type="evidence" value="ECO:0007669"/>
    <property type="project" value="UniProtKB-UniRule"/>
</dbReference>
<dbReference type="AlphaFoldDB" id="A0A642UW15"/>
<organism evidence="5 6">
    <name type="scientific">Diutina rugosa</name>
    <name type="common">Yeast</name>
    <name type="synonym">Candida rugosa</name>
    <dbReference type="NCBI Taxonomy" id="5481"/>
    <lineage>
        <taxon>Eukaryota</taxon>
        <taxon>Fungi</taxon>
        <taxon>Dikarya</taxon>
        <taxon>Ascomycota</taxon>
        <taxon>Saccharomycotina</taxon>
        <taxon>Pichiomycetes</taxon>
        <taxon>Debaryomycetaceae</taxon>
        <taxon>Diutina</taxon>
    </lineage>
</organism>
<dbReference type="GO" id="GO:0006099">
    <property type="term" value="P:tricarboxylic acid cycle"/>
    <property type="evidence" value="ECO:0007669"/>
    <property type="project" value="TreeGrafter"/>
</dbReference>
<dbReference type="GeneID" id="54779684"/>